<reference evidence="2 3" key="1">
    <citation type="journal article" date="2018" name="Cell">
        <title>The Chara Genome: Secondary Complexity and Implications for Plant Terrestrialization.</title>
        <authorList>
            <person name="Nishiyama T."/>
            <person name="Sakayama H."/>
            <person name="Vries J.D."/>
            <person name="Buschmann H."/>
            <person name="Saint-Marcoux D."/>
            <person name="Ullrich K.K."/>
            <person name="Haas F.B."/>
            <person name="Vanderstraeten L."/>
            <person name="Becker D."/>
            <person name="Lang D."/>
            <person name="Vosolsobe S."/>
            <person name="Rombauts S."/>
            <person name="Wilhelmsson P.K.I."/>
            <person name="Janitza P."/>
            <person name="Kern R."/>
            <person name="Heyl A."/>
            <person name="Rumpler F."/>
            <person name="Villalobos L.I.A.C."/>
            <person name="Clay J.M."/>
            <person name="Skokan R."/>
            <person name="Toyoda A."/>
            <person name="Suzuki Y."/>
            <person name="Kagoshima H."/>
            <person name="Schijlen E."/>
            <person name="Tajeshwar N."/>
            <person name="Catarino B."/>
            <person name="Hetherington A.J."/>
            <person name="Saltykova A."/>
            <person name="Bonnot C."/>
            <person name="Breuninger H."/>
            <person name="Symeonidi A."/>
            <person name="Radhakrishnan G.V."/>
            <person name="Van Nieuwerburgh F."/>
            <person name="Deforce D."/>
            <person name="Chang C."/>
            <person name="Karol K.G."/>
            <person name="Hedrich R."/>
            <person name="Ulvskov P."/>
            <person name="Glockner G."/>
            <person name="Delwiche C.F."/>
            <person name="Petrasek J."/>
            <person name="Van de Peer Y."/>
            <person name="Friml J."/>
            <person name="Beilby M."/>
            <person name="Dolan L."/>
            <person name="Kohara Y."/>
            <person name="Sugano S."/>
            <person name="Fujiyama A."/>
            <person name="Delaux P.-M."/>
            <person name="Quint M."/>
            <person name="TheiBen G."/>
            <person name="Hagemann M."/>
            <person name="Harholt J."/>
            <person name="Dunand C."/>
            <person name="Zachgo S."/>
            <person name="Langdale J."/>
            <person name="Maumus F."/>
            <person name="Straeten D.V.D."/>
            <person name="Gould S.B."/>
            <person name="Rensing S.A."/>
        </authorList>
    </citation>
    <scope>NUCLEOTIDE SEQUENCE [LARGE SCALE GENOMIC DNA]</scope>
    <source>
        <strain evidence="2 3">S276</strain>
    </source>
</reference>
<feature type="compositionally biased region" description="Polar residues" evidence="1">
    <location>
        <begin position="101"/>
        <end position="112"/>
    </location>
</feature>
<comment type="caution">
    <text evidence="2">The sequence shown here is derived from an EMBL/GenBank/DDBJ whole genome shotgun (WGS) entry which is preliminary data.</text>
</comment>
<protein>
    <submittedName>
        <fullName evidence="2">Uncharacterized protein</fullName>
    </submittedName>
</protein>
<feature type="compositionally biased region" description="Basic and acidic residues" evidence="1">
    <location>
        <begin position="45"/>
        <end position="56"/>
    </location>
</feature>
<dbReference type="InterPro" id="IPR006740">
    <property type="entry name" value="DUF604"/>
</dbReference>
<evidence type="ECO:0000256" key="1">
    <source>
        <dbReference type="SAM" id="MobiDB-lite"/>
    </source>
</evidence>
<dbReference type="AlphaFoldDB" id="A0A388KD73"/>
<gene>
    <name evidence="2" type="ORF">CBR_g1075</name>
</gene>
<feature type="region of interest" description="Disordered" evidence="1">
    <location>
        <begin position="24"/>
        <end position="56"/>
    </location>
</feature>
<evidence type="ECO:0000313" key="3">
    <source>
        <dbReference type="Proteomes" id="UP000265515"/>
    </source>
</evidence>
<dbReference type="STRING" id="69332.A0A388KD73"/>
<dbReference type="EMBL" id="BFEA01000094">
    <property type="protein sequence ID" value="GBG67956.1"/>
    <property type="molecule type" value="Genomic_DNA"/>
</dbReference>
<dbReference type="Pfam" id="PF04646">
    <property type="entry name" value="DUF604"/>
    <property type="match status" value="1"/>
</dbReference>
<keyword evidence="3" id="KW-1185">Reference proteome</keyword>
<feature type="compositionally biased region" description="Gly residues" evidence="1">
    <location>
        <begin position="114"/>
        <end position="130"/>
    </location>
</feature>
<name>A0A388KD73_CHABU</name>
<sequence>MITCLVGMWMNRFHQQQMLQLQSSRTGRGVDIRTLRAGQNNANGRRRDSSLDPRDSVGFRSFREFGGASVSGSAAPPDSSFGYGYGAADTVDTAGDRSAGHLSTTNNFTSQLKEGGGGAGSLPTSEGGGTHPHVQELRPIPVENAAKQSLHQEQHLQQQLGQGAEEENVDGGSLLNLSCSGSSDCKSTPHRSRTLDVYNIVFGIASWSSSWNTRQEYVKLWWRPGKTRGYVFLDKEVEHPQGTTAIVDSSSSSSLNYSSNSTFSSLPEVCISEDINNVTNSTRPDVRASVRISRILGEIFRMGLPDVAWFVLGDDDTIFCLDNLVRVLSLYDHDQMQYLGSHSESQFQATLHSFRMAFGGAGIAISYPLARALASTQDGCIRRSGERSTSDTYLHACVSEFGIQMTKIEGLHQTDFRGDITGLLEAHPITPFLSIHHLSAILPLLPRRDHLEAAKQFVRTMDAYPAGFLQRSLCYDPSHNTTVSIAWGFSVRWHAGLHTALEMDRAERTFMAWNWRRGPEDFSMDTRGGILPACSIPAVFHVTSITKPHPAADGTFWVETEYQRDWILRASSTLDRGGNGSASPVRVLTVGSEGSGPKGLLPNSATHGTDEAKFTIETQPELGEAMNAGGPGHARRQLLANGEMCPDGVKEIVSPTILTVKIRAPVLPDNWTSRPRRQCCKKLQMPVEGNIAEIELGPCATGEVIATA</sequence>
<dbReference type="Proteomes" id="UP000265515">
    <property type="component" value="Unassembled WGS sequence"/>
</dbReference>
<accession>A0A388KD73</accession>
<evidence type="ECO:0000313" key="2">
    <source>
        <dbReference type="EMBL" id="GBG67956.1"/>
    </source>
</evidence>
<feature type="region of interest" description="Disordered" evidence="1">
    <location>
        <begin position="96"/>
        <end position="135"/>
    </location>
</feature>
<dbReference type="Gramene" id="GBG67956">
    <property type="protein sequence ID" value="GBG67956"/>
    <property type="gene ID" value="CBR_g1075"/>
</dbReference>
<dbReference type="PANTHER" id="PTHR10811">
    <property type="entry name" value="FRINGE-RELATED"/>
    <property type="match status" value="1"/>
</dbReference>
<proteinExistence type="predicted"/>
<dbReference type="OrthoDB" id="414175at2759"/>
<feature type="region of interest" description="Disordered" evidence="1">
    <location>
        <begin position="147"/>
        <end position="169"/>
    </location>
</feature>
<feature type="compositionally biased region" description="Low complexity" evidence="1">
    <location>
        <begin position="148"/>
        <end position="163"/>
    </location>
</feature>
<dbReference type="Gene3D" id="3.90.550.50">
    <property type="match status" value="1"/>
</dbReference>
<organism evidence="2 3">
    <name type="scientific">Chara braunii</name>
    <name type="common">Braun's stonewort</name>
    <dbReference type="NCBI Taxonomy" id="69332"/>
    <lineage>
        <taxon>Eukaryota</taxon>
        <taxon>Viridiplantae</taxon>
        <taxon>Streptophyta</taxon>
        <taxon>Charophyceae</taxon>
        <taxon>Charales</taxon>
        <taxon>Characeae</taxon>
        <taxon>Chara</taxon>
    </lineage>
</organism>